<dbReference type="eggNOG" id="COG1506">
    <property type="taxonomic scope" value="Bacteria"/>
</dbReference>
<accession>A0A0A5G9E5</accession>
<dbReference type="EMBL" id="AVPG01000005">
    <property type="protein sequence ID" value="KGX87735.1"/>
    <property type="molecule type" value="Genomic_DNA"/>
</dbReference>
<organism evidence="1 2">
    <name type="scientific">Pontibacillus litoralis JSM 072002</name>
    <dbReference type="NCBI Taxonomy" id="1385512"/>
    <lineage>
        <taxon>Bacteria</taxon>
        <taxon>Bacillati</taxon>
        <taxon>Bacillota</taxon>
        <taxon>Bacilli</taxon>
        <taxon>Bacillales</taxon>
        <taxon>Bacillaceae</taxon>
        <taxon>Pontibacillus</taxon>
    </lineage>
</organism>
<dbReference type="AlphaFoldDB" id="A0A0A5G9E5"/>
<dbReference type="Gene3D" id="3.40.50.1820">
    <property type="entry name" value="alpha/beta hydrolase"/>
    <property type="match status" value="1"/>
</dbReference>
<proteinExistence type="predicted"/>
<keyword evidence="2" id="KW-1185">Reference proteome</keyword>
<name>A0A0A5G9E5_9BACI</name>
<gene>
    <name evidence="1" type="ORF">N784_14065</name>
</gene>
<dbReference type="Proteomes" id="UP000030401">
    <property type="component" value="Unassembled WGS sequence"/>
</dbReference>
<sequence length="251" mass="28963">MDNSRSPVTRTCTIREQTCLVHIPEQPNGFLVLYLGDVGHYVEEHQSAWSEHPSKATLLQALLEEGYTLFTSHLYGNGWGSSQSIDLLHHVYQLVKRQEIVNPHIHVIAEGMGALTALKWHEQEQLPIRSFILFTPCVDLQALYEQERSNQLFFKRFTKQLAMAYSVAESDVESQVITNARIPECRAPMLIYHDLADPYLNVQEHGRKLEQNQQRHASVQLKLTVQPVIPRVTKQLLTFMKRYETSLEQPF</sequence>
<evidence type="ECO:0000313" key="2">
    <source>
        <dbReference type="Proteomes" id="UP000030401"/>
    </source>
</evidence>
<protein>
    <submittedName>
        <fullName evidence="1">Hydrolase</fullName>
    </submittedName>
</protein>
<dbReference type="GO" id="GO:0016787">
    <property type="term" value="F:hydrolase activity"/>
    <property type="evidence" value="ECO:0007669"/>
    <property type="project" value="UniProtKB-KW"/>
</dbReference>
<reference evidence="1 2" key="1">
    <citation type="submission" date="2013-08" db="EMBL/GenBank/DDBJ databases">
        <authorList>
            <person name="Huang J."/>
            <person name="Wang G."/>
        </authorList>
    </citation>
    <scope>NUCLEOTIDE SEQUENCE [LARGE SCALE GENOMIC DNA]</scope>
    <source>
        <strain evidence="1 2">JSM 072002</strain>
    </source>
</reference>
<dbReference type="SUPFAM" id="SSF53474">
    <property type="entry name" value="alpha/beta-Hydrolases"/>
    <property type="match status" value="1"/>
</dbReference>
<dbReference type="STRING" id="1385512.N784_14065"/>
<dbReference type="OrthoDB" id="2986585at2"/>
<keyword evidence="1" id="KW-0378">Hydrolase</keyword>
<comment type="caution">
    <text evidence="1">The sequence shown here is derived from an EMBL/GenBank/DDBJ whole genome shotgun (WGS) entry which is preliminary data.</text>
</comment>
<dbReference type="InterPro" id="IPR029058">
    <property type="entry name" value="AB_hydrolase_fold"/>
</dbReference>
<dbReference type="RefSeq" id="WP_052127145.1">
    <property type="nucleotide sequence ID" value="NZ_AVPG01000005.1"/>
</dbReference>
<evidence type="ECO:0000313" key="1">
    <source>
        <dbReference type="EMBL" id="KGX87735.1"/>
    </source>
</evidence>